<keyword evidence="1" id="KW-0378">Hydrolase</keyword>
<sequence>MFKNLGSLLALAFIGLACVCSYASPTQRNAASPGVIPVPLPRLGGVNTAGYDFSASIDGSFTGNGVDPPLGQYPHFTAQRVNIYRIPFGWQLMTPTLGGPIDPVFFARYNNTVQAALSSGPNVWVIIDVHNYARWNGQIIAQGGPTNDEFISLWTQLSEKFQNEPRVIFGIMNEPHDLISVPTWADTLQQVVTAIRNSGAENYLLLPGSSWSSAEAFPTEAGPLLVNITNPDGGNDRLIFDVHKYLDVDNSGGHAECVTNNVQVFQNLVNFLRENGNRQAILSETGGGNTESCFTLFEQELRFVRDNFPTLAGYTVWSAGAFDTTYVTTVTPFTNGTDQPIWINAVVPNLP</sequence>
<organism evidence="1 2">
    <name type="scientific">Irpex rosettiformis</name>
    <dbReference type="NCBI Taxonomy" id="378272"/>
    <lineage>
        <taxon>Eukaryota</taxon>
        <taxon>Fungi</taxon>
        <taxon>Dikarya</taxon>
        <taxon>Basidiomycota</taxon>
        <taxon>Agaricomycotina</taxon>
        <taxon>Agaricomycetes</taxon>
        <taxon>Polyporales</taxon>
        <taxon>Irpicaceae</taxon>
        <taxon>Irpex</taxon>
    </lineage>
</organism>
<dbReference type="EMBL" id="MU274948">
    <property type="protein sequence ID" value="KAI0084044.1"/>
    <property type="molecule type" value="Genomic_DNA"/>
</dbReference>
<evidence type="ECO:0000313" key="2">
    <source>
        <dbReference type="Proteomes" id="UP001055072"/>
    </source>
</evidence>
<proteinExistence type="predicted"/>
<reference evidence="1" key="1">
    <citation type="journal article" date="2021" name="Environ. Microbiol.">
        <title>Gene family expansions and transcriptome signatures uncover fungal adaptations to wood decay.</title>
        <authorList>
            <person name="Hage H."/>
            <person name="Miyauchi S."/>
            <person name="Viragh M."/>
            <person name="Drula E."/>
            <person name="Min B."/>
            <person name="Chaduli D."/>
            <person name="Navarro D."/>
            <person name="Favel A."/>
            <person name="Norest M."/>
            <person name="Lesage-Meessen L."/>
            <person name="Balint B."/>
            <person name="Merenyi Z."/>
            <person name="de Eugenio L."/>
            <person name="Morin E."/>
            <person name="Martinez A.T."/>
            <person name="Baldrian P."/>
            <person name="Stursova M."/>
            <person name="Martinez M.J."/>
            <person name="Novotny C."/>
            <person name="Magnuson J.K."/>
            <person name="Spatafora J.W."/>
            <person name="Maurice S."/>
            <person name="Pangilinan J."/>
            <person name="Andreopoulos W."/>
            <person name="LaButti K."/>
            <person name="Hundley H."/>
            <person name="Na H."/>
            <person name="Kuo A."/>
            <person name="Barry K."/>
            <person name="Lipzen A."/>
            <person name="Henrissat B."/>
            <person name="Riley R."/>
            <person name="Ahrendt S."/>
            <person name="Nagy L.G."/>
            <person name="Grigoriev I.V."/>
            <person name="Martin F."/>
            <person name="Rosso M.N."/>
        </authorList>
    </citation>
    <scope>NUCLEOTIDE SEQUENCE</scope>
    <source>
        <strain evidence="1">CBS 384.51</strain>
    </source>
</reference>
<name>A0ACB8TPZ7_9APHY</name>
<protein>
    <submittedName>
        <fullName evidence="1">Glycoside hydrolase superfamily</fullName>
    </submittedName>
</protein>
<evidence type="ECO:0000313" key="1">
    <source>
        <dbReference type="EMBL" id="KAI0084044.1"/>
    </source>
</evidence>
<dbReference type="Proteomes" id="UP001055072">
    <property type="component" value="Unassembled WGS sequence"/>
</dbReference>
<keyword evidence="2" id="KW-1185">Reference proteome</keyword>
<gene>
    <name evidence="1" type="ORF">BDY19DRAFT_998016</name>
</gene>
<accession>A0ACB8TPZ7</accession>
<comment type="caution">
    <text evidence="1">The sequence shown here is derived from an EMBL/GenBank/DDBJ whole genome shotgun (WGS) entry which is preliminary data.</text>
</comment>